<dbReference type="RefSeq" id="WP_181420926.1">
    <property type="nucleotide sequence ID" value="NZ_QJTK01000020.1"/>
</dbReference>
<protein>
    <submittedName>
        <fullName evidence="3">Hemolysin type calcium-binding protein</fullName>
    </submittedName>
</protein>
<evidence type="ECO:0000313" key="3">
    <source>
        <dbReference type="EMBL" id="PYF07134.1"/>
    </source>
</evidence>
<dbReference type="PROSITE" id="PS00330">
    <property type="entry name" value="HEMOLYSIN_CALCIUM"/>
    <property type="match status" value="2"/>
</dbReference>
<keyword evidence="4" id="KW-1185">Reference proteome</keyword>
<evidence type="ECO:0000256" key="1">
    <source>
        <dbReference type="ARBA" id="ARBA00004613"/>
    </source>
</evidence>
<accession>A0A318TRB4</accession>
<dbReference type="AlphaFoldDB" id="A0A318TRB4"/>
<comment type="subcellular location">
    <subcellularLocation>
        <location evidence="1">Secreted</location>
    </subcellularLocation>
</comment>
<keyword evidence="2" id="KW-0964">Secreted</keyword>
<proteinExistence type="predicted"/>
<dbReference type="Proteomes" id="UP000247727">
    <property type="component" value="Unassembled WGS sequence"/>
</dbReference>
<organism evidence="3 4">
    <name type="scientific">Rhodobacter viridis</name>
    <dbReference type="NCBI Taxonomy" id="1054202"/>
    <lineage>
        <taxon>Bacteria</taxon>
        <taxon>Pseudomonadati</taxon>
        <taxon>Pseudomonadota</taxon>
        <taxon>Alphaproteobacteria</taxon>
        <taxon>Rhodobacterales</taxon>
        <taxon>Rhodobacter group</taxon>
        <taxon>Rhodobacter</taxon>
    </lineage>
</organism>
<evidence type="ECO:0000313" key="4">
    <source>
        <dbReference type="Proteomes" id="UP000247727"/>
    </source>
</evidence>
<dbReference type="InterPro" id="IPR001343">
    <property type="entry name" value="Hemolysn_Ca-bd"/>
</dbReference>
<dbReference type="GO" id="GO:0005509">
    <property type="term" value="F:calcium ion binding"/>
    <property type="evidence" value="ECO:0007669"/>
    <property type="project" value="InterPro"/>
</dbReference>
<dbReference type="PANTHER" id="PTHR38340">
    <property type="entry name" value="S-LAYER PROTEIN"/>
    <property type="match status" value="1"/>
</dbReference>
<dbReference type="SUPFAM" id="SSF51120">
    <property type="entry name" value="beta-Roll"/>
    <property type="match status" value="3"/>
</dbReference>
<comment type="caution">
    <text evidence="3">The sequence shown here is derived from an EMBL/GenBank/DDBJ whole genome shotgun (WGS) entry which is preliminary data.</text>
</comment>
<dbReference type="PRINTS" id="PR00313">
    <property type="entry name" value="CABNDNGRPT"/>
</dbReference>
<sequence>MQLFPALFPSFGAPLHSAPLRNSFADIAGTVADETWRLSHLDTTGRFTLSGGGGTDTLTLDFRSLHAVATLEADFDPMTLHPTEYLSCGGVELVLADDFDLVRIRTGDLGNSLGSNSWTFRVEMFGGSGNDQFWSGDGDDLLRAGAGDDMVMSANGNDMINVGDGNDTVYAGFGDDSVRGGDGADSILGHGGADDLRAGAGDDTVDGGADNDLVYGLAGADSITGGDGADYLGGGAGADTIDGGTGADTLIGAAGSDSLSGGDDADQINGGDDVDTLLGGAGNDTLFGGAGDDILTGGTGTDRFVFGQMGVDGTDQITDYVFTDNDVLVYNGTGIAGAAVSPFDFVATEEILPGSGSDMVADTVIRFGPDNTVVWVLTDTTGLGGVIIETDPGNVFPIPIV</sequence>
<dbReference type="PANTHER" id="PTHR38340:SF1">
    <property type="entry name" value="S-LAYER PROTEIN"/>
    <property type="match status" value="1"/>
</dbReference>
<dbReference type="Pfam" id="PF00353">
    <property type="entry name" value="HemolysinCabind"/>
    <property type="match status" value="4"/>
</dbReference>
<gene>
    <name evidence="3" type="ORF">C8J30_1204</name>
</gene>
<dbReference type="GO" id="GO:0005576">
    <property type="term" value="C:extracellular region"/>
    <property type="evidence" value="ECO:0007669"/>
    <property type="project" value="UniProtKB-SubCell"/>
</dbReference>
<dbReference type="InterPro" id="IPR050557">
    <property type="entry name" value="RTX_toxin/Mannuronan_C5-epim"/>
</dbReference>
<reference evidence="3 4" key="1">
    <citation type="submission" date="2018-06" db="EMBL/GenBank/DDBJ databases">
        <title>Genomic Encyclopedia of Type Strains, Phase III (KMG-III): the genomes of soil and plant-associated and newly described type strains.</title>
        <authorList>
            <person name="Whitman W."/>
        </authorList>
    </citation>
    <scope>NUCLEOTIDE SEQUENCE [LARGE SCALE GENOMIC DNA]</scope>
    <source>
        <strain evidence="3 4">JA737</strain>
    </source>
</reference>
<evidence type="ECO:0000256" key="2">
    <source>
        <dbReference type="ARBA" id="ARBA00022525"/>
    </source>
</evidence>
<name>A0A318TRB4_9RHOB</name>
<dbReference type="InterPro" id="IPR018511">
    <property type="entry name" value="Hemolysin-typ_Ca-bd_CS"/>
</dbReference>
<dbReference type="Gene3D" id="2.150.10.10">
    <property type="entry name" value="Serralysin-like metalloprotease, C-terminal"/>
    <property type="match status" value="4"/>
</dbReference>
<dbReference type="InterPro" id="IPR011049">
    <property type="entry name" value="Serralysin-like_metalloprot_C"/>
</dbReference>
<dbReference type="EMBL" id="QJTK01000020">
    <property type="protein sequence ID" value="PYF07134.1"/>
    <property type="molecule type" value="Genomic_DNA"/>
</dbReference>